<comment type="caution">
    <text evidence="3">The sequence shown here is derived from an EMBL/GenBank/DDBJ whole genome shotgun (WGS) entry which is preliminary data.</text>
</comment>
<accession>A0A1M2VAS3</accession>
<protein>
    <recommendedName>
        <fullName evidence="2">Retrotransposon gag domain-containing protein</fullName>
    </recommendedName>
</protein>
<dbReference type="AlphaFoldDB" id="A0A1M2VAS3"/>
<keyword evidence="4" id="KW-1185">Reference proteome</keyword>
<feature type="region of interest" description="Disordered" evidence="1">
    <location>
        <begin position="109"/>
        <end position="164"/>
    </location>
</feature>
<evidence type="ECO:0000256" key="1">
    <source>
        <dbReference type="SAM" id="MobiDB-lite"/>
    </source>
</evidence>
<dbReference type="InterPro" id="IPR005162">
    <property type="entry name" value="Retrotrans_gag_dom"/>
</dbReference>
<dbReference type="EMBL" id="MNAD01001527">
    <property type="protein sequence ID" value="OJT04623.1"/>
    <property type="molecule type" value="Genomic_DNA"/>
</dbReference>
<dbReference type="Proteomes" id="UP000184267">
    <property type="component" value="Unassembled WGS sequence"/>
</dbReference>
<feature type="domain" description="Retrotransposon gag" evidence="2">
    <location>
        <begin position="220"/>
        <end position="315"/>
    </location>
</feature>
<feature type="compositionally biased region" description="Low complexity" evidence="1">
    <location>
        <begin position="120"/>
        <end position="132"/>
    </location>
</feature>
<gene>
    <name evidence="3" type="ORF">TRAPUB_4665</name>
</gene>
<sequence>TTEPEPLNDPKPLPQSDGSAEELNTEPIPGKGPEWSYNPNTGLVYYEGRLIVPEKTDSWDYASELQQEATLGDLTAMYSDYNERYQKVTGQEPPAQPRVTPVPTPVEQIARQNPTPQNREPSTSSTSEPSTSGDVTPMVITYNEPPNPPENPPEPPNRPNIMAEANNDNTCFKLKMPAEFMGERGSSKEWLQKCTLYFAFNREQFTNDEKKVIFALMLMMGGTAGPWASDFITQAQNQAQKGAQPNYGMWVQFQASIEGSFEDVDKAASTRVALQNLAQGKKSVEEYIIDFKNIIIRCGLNQFDVIADFFYQGLNKPLRDKMFGLASMPENAAAL</sequence>
<proteinExistence type="predicted"/>
<feature type="non-terminal residue" evidence="3">
    <location>
        <position position="1"/>
    </location>
</feature>
<name>A0A1M2VAS3_TRAPU</name>
<dbReference type="OMA" id="WDYASEL"/>
<dbReference type="STRING" id="154538.A0A1M2VAS3"/>
<organism evidence="3 4">
    <name type="scientific">Trametes pubescens</name>
    <name type="common">White-rot fungus</name>
    <dbReference type="NCBI Taxonomy" id="154538"/>
    <lineage>
        <taxon>Eukaryota</taxon>
        <taxon>Fungi</taxon>
        <taxon>Dikarya</taxon>
        <taxon>Basidiomycota</taxon>
        <taxon>Agaricomycotina</taxon>
        <taxon>Agaricomycetes</taxon>
        <taxon>Polyporales</taxon>
        <taxon>Polyporaceae</taxon>
        <taxon>Trametes</taxon>
    </lineage>
</organism>
<evidence type="ECO:0000313" key="3">
    <source>
        <dbReference type="EMBL" id="OJT04623.1"/>
    </source>
</evidence>
<dbReference type="Pfam" id="PF03732">
    <property type="entry name" value="Retrotrans_gag"/>
    <property type="match status" value="1"/>
</dbReference>
<reference evidence="3 4" key="1">
    <citation type="submission" date="2016-10" db="EMBL/GenBank/DDBJ databases">
        <title>Genome sequence of the basidiomycete white-rot fungus Trametes pubescens.</title>
        <authorList>
            <person name="Makela M.R."/>
            <person name="Granchi Z."/>
            <person name="Peng M."/>
            <person name="De Vries R.P."/>
            <person name="Grigoriev I."/>
            <person name="Riley R."/>
            <person name="Hilden K."/>
        </authorList>
    </citation>
    <scope>NUCLEOTIDE SEQUENCE [LARGE SCALE GENOMIC DNA]</scope>
    <source>
        <strain evidence="3 4">FBCC735</strain>
    </source>
</reference>
<feature type="region of interest" description="Disordered" evidence="1">
    <location>
        <begin position="1"/>
        <end position="38"/>
    </location>
</feature>
<feature type="compositionally biased region" description="Pro residues" evidence="1">
    <location>
        <begin position="145"/>
        <end position="158"/>
    </location>
</feature>
<evidence type="ECO:0000313" key="4">
    <source>
        <dbReference type="Proteomes" id="UP000184267"/>
    </source>
</evidence>
<dbReference type="OrthoDB" id="3263571at2759"/>
<evidence type="ECO:0000259" key="2">
    <source>
        <dbReference type="Pfam" id="PF03732"/>
    </source>
</evidence>
<feature type="compositionally biased region" description="Polar residues" evidence="1">
    <location>
        <begin position="110"/>
        <end position="119"/>
    </location>
</feature>